<dbReference type="InterPro" id="IPR013762">
    <property type="entry name" value="Integrase-like_cat_sf"/>
</dbReference>
<dbReference type="GO" id="GO:0006310">
    <property type="term" value="P:DNA recombination"/>
    <property type="evidence" value="ECO:0007669"/>
    <property type="project" value="UniProtKB-KW"/>
</dbReference>
<dbReference type="EMBL" id="CADCUD010000022">
    <property type="protein sequence ID" value="CAA9313301.1"/>
    <property type="molecule type" value="Genomic_DNA"/>
</dbReference>
<keyword evidence="2" id="KW-0233">DNA recombination</keyword>
<evidence type="ECO:0000256" key="3">
    <source>
        <dbReference type="PROSITE-ProRule" id="PRU01248"/>
    </source>
</evidence>
<organism evidence="6">
    <name type="scientific">uncultured Nocardioidaceae bacterium</name>
    <dbReference type="NCBI Taxonomy" id="253824"/>
    <lineage>
        <taxon>Bacteria</taxon>
        <taxon>Bacillati</taxon>
        <taxon>Actinomycetota</taxon>
        <taxon>Actinomycetes</taxon>
        <taxon>Propionibacteriales</taxon>
        <taxon>Nocardioidaceae</taxon>
        <taxon>environmental samples</taxon>
    </lineage>
</organism>
<feature type="domain" description="Core-binding (CB)" evidence="5">
    <location>
        <begin position="66"/>
        <end position="154"/>
    </location>
</feature>
<keyword evidence="1 3" id="KW-0238">DNA-binding</keyword>
<dbReference type="PANTHER" id="PTHR30349:SF91">
    <property type="entry name" value="INTA PROTEIN"/>
    <property type="match status" value="1"/>
</dbReference>
<protein>
    <submittedName>
        <fullName evidence="6">Phage integrase</fullName>
    </submittedName>
</protein>
<dbReference type="InterPro" id="IPR044068">
    <property type="entry name" value="CB"/>
</dbReference>
<evidence type="ECO:0000259" key="4">
    <source>
        <dbReference type="PROSITE" id="PS51898"/>
    </source>
</evidence>
<proteinExistence type="predicted"/>
<dbReference type="PANTHER" id="PTHR30349">
    <property type="entry name" value="PHAGE INTEGRASE-RELATED"/>
    <property type="match status" value="1"/>
</dbReference>
<dbReference type="InterPro" id="IPR002104">
    <property type="entry name" value="Integrase_catalytic"/>
</dbReference>
<dbReference type="AlphaFoldDB" id="A0A6J4KSV4"/>
<evidence type="ECO:0000256" key="1">
    <source>
        <dbReference type="ARBA" id="ARBA00023125"/>
    </source>
</evidence>
<evidence type="ECO:0000313" key="6">
    <source>
        <dbReference type="EMBL" id="CAA9313301.1"/>
    </source>
</evidence>
<dbReference type="PROSITE" id="PS51900">
    <property type="entry name" value="CB"/>
    <property type="match status" value="1"/>
</dbReference>
<dbReference type="GO" id="GO:0015074">
    <property type="term" value="P:DNA integration"/>
    <property type="evidence" value="ECO:0007669"/>
    <property type="project" value="InterPro"/>
</dbReference>
<dbReference type="InterPro" id="IPR010998">
    <property type="entry name" value="Integrase_recombinase_N"/>
</dbReference>
<sequence length="380" mass="41452">MSRRRSNGDGGVYRRASDGRWVASLDLDPDGGPTRRRKVPYGATRREVVAKLREAQQRLADGASVEDSRILVGPFLTRWSVEGLGAANIKATTQENYAGIARTHLVPTLGHLRLDRLAPSDVDRLLAGKRQRGLSDSTVRLIYTVLRRALDHAARDGLVRRNVAAAVSRPTVAHRDAAVLSPAQAQTLLEAARGQRLCALYAVAMAAGLRRGEALALRWSDVDLHAATLRVSRTLSRTAAGLTFTEPKPARSRRTIPLPASLVDELRAHRTRQLAERLAAGSLWRDHDLVFPSLTGTPLDPRNALRAFTATAERAGLAGIGLHTLRHTCASLLLAQGVHPRIVMETLGHSGISITMDTYSHVMPPQQREAADRMEGALQW</sequence>
<evidence type="ECO:0000256" key="2">
    <source>
        <dbReference type="ARBA" id="ARBA00023172"/>
    </source>
</evidence>
<dbReference type="SUPFAM" id="SSF56349">
    <property type="entry name" value="DNA breaking-rejoining enzymes"/>
    <property type="match status" value="1"/>
</dbReference>
<dbReference type="GO" id="GO:0003677">
    <property type="term" value="F:DNA binding"/>
    <property type="evidence" value="ECO:0007669"/>
    <property type="project" value="UniProtKB-UniRule"/>
</dbReference>
<dbReference type="Gene3D" id="1.10.150.130">
    <property type="match status" value="1"/>
</dbReference>
<dbReference type="InterPro" id="IPR011010">
    <property type="entry name" value="DNA_brk_join_enz"/>
</dbReference>
<feature type="domain" description="Tyr recombinase" evidence="4">
    <location>
        <begin position="175"/>
        <end position="372"/>
    </location>
</feature>
<dbReference type="Gene3D" id="1.10.443.10">
    <property type="entry name" value="Intergrase catalytic core"/>
    <property type="match status" value="1"/>
</dbReference>
<name>A0A6J4KSV4_9ACTN</name>
<dbReference type="InterPro" id="IPR050090">
    <property type="entry name" value="Tyrosine_recombinase_XerCD"/>
</dbReference>
<dbReference type="PROSITE" id="PS51898">
    <property type="entry name" value="TYR_RECOMBINASE"/>
    <property type="match status" value="1"/>
</dbReference>
<gene>
    <name evidence="6" type="ORF">AVDCRST_MAG46-306</name>
</gene>
<dbReference type="CDD" id="cd01189">
    <property type="entry name" value="INT_ICEBs1_C_like"/>
    <property type="match status" value="1"/>
</dbReference>
<evidence type="ECO:0000259" key="5">
    <source>
        <dbReference type="PROSITE" id="PS51900"/>
    </source>
</evidence>
<accession>A0A6J4KSV4</accession>
<reference evidence="6" key="1">
    <citation type="submission" date="2020-02" db="EMBL/GenBank/DDBJ databases">
        <authorList>
            <person name="Meier V. D."/>
        </authorList>
    </citation>
    <scope>NUCLEOTIDE SEQUENCE</scope>
    <source>
        <strain evidence="6">AVDCRST_MAG46</strain>
    </source>
</reference>
<dbReference type="Pfam" id="PF00589">
    <property type="entry name" value="Phage_integrase"/>
    <property type="match status" value="1"/>
</dbReference>